<reference evidence="1 2" key="1">
    <citation type="submission" date="2019-06" db="EMBL/GenBank/DDBJ databases">
        <title>Whole genome shotgun sequence of Vibrio inusitatus NBRC 102082.</title>
        <authorList>
            <person name="Hosoyama A."/>
            <person name="Uohara A."/>
            <person name="Ohji S."/>
            <person name="Ichikawa N."/>
        </authorList>
    </citation>
    <scope>NUCLEOTIDE SEQUENCE [LARGE SCALE GENOMIC DNA]</scope>
    <source>
        <strain evidence="1 2">NBRC 102082</strain>
    </source>
</reference>
<sequence>MKRFLKKLLSDQGGVTAIEYGMIGMALATSLAIIMGDNESGFISALSSMYTSITIAF</sequence>
<comment type="caution">
    <text evidence="1">The sequence shown here is derived from an EMBL/GenBank/DDBJ whole genome shotgun (WGS) entry which is preliminary data.</text>
</comment>
<dbReference type="Proteomes" id="UP000318717">
    <property type="component" value="Unassembled WGS sequence"/>
</dbReference>
<accession>A0A4Y3HR16</accession>
<dbReference type="EMBL" id="BJLF01000001">
    <property type="protein sequence ID" value="GEA49583.1"/>
    <property type="molecule type" value="Genomic_DNA"/>
</dbReference>
<keyword evidence="2" id="KW-1185">Reference proteome</keyword>
<evidence type="ECO:0008006" key="3">
    <source>
        <dbReference type="Google" id="ProtNLM"/>
    </source>
</evidence>
<dbReference type="InterPro" id="IPR007047">
    <property type="entry name" value="Flp_Fap"/>
</dbReference>
<dbReference type="OrthoDB" id="5690605at2"/>
<dbReference type="AlphaFoldDB" id="A0A4Y3HR16"/>
<dbReference type="Pfam" id="PF04964">
    <property type="entry name" value="Flp_Fap"/>
    <property type="match status" value="1"/>
</dbReference>
<organism evidence="1 2">
    <name type="scientific">Vibrio inusitatus NBRC 102082</name>
    <dbReference type="NCBI Taxonomy" id="1219070"/>
    <lineage>
        <taxon>Bacteria</taxon>
        <taxon>Pseudomonadati</taxon>
        <taxon>Pseudomonadota</taxon>
        <taxon>Gammaproteobacteria</taxon>
        <taxon>Vibrionales</taxon>
        <taxon>Vibrionaceae</taxon>
        <taxon>Vibrio</taxon>
    </lineage>
</organism>
<evidence type="ECO:0000313" key="2">
    <source>
        <dbReference type="Proteomes" id="UP000318717"/>
    </source>
</evidence>
<name>A0A4Y3HR16_9VIBR</name>
<proteinExistence type="predicted"/>
<evidence type="ECO:0000313" key="1">
    <source>
        <dbReference type="EMBL" id="GEA49583.1"/>
    </source>
</evidence>
<dbReference type="RefSeq" id="WP_141343928.1">
    <property type="nucleotide sequence ID" value="NZ_BJLF01000001.1"/>
</dbReference>
<protein>
    <recommendedName>
        <fullName evidence="3">Fimbrial protein</fullName>
    </recommendedName>
</protein>
<gene>
    <name evidence="1" type="ORF">VIN01S_03870</name>
</gene>